<protein>
    <submittedName>
        <fullName evidence="2">Nuclear factor of activated T cells 4</fullName>
    </submittedName>
</protein>
<dbReference type="Pfam" id="PF00554">
    <property type="entry name" value="RHD_DNA_bind"/>
    <property type="match status" value="1"/>
</dbReference>
<evidence type="ECO:0000313" key="2">
    <source>
        <dbReference type="Ensembl" id="ENSLCAP00010001260.1"/>
    </source>
</evidence>
<dbReference type="InterPro" id="IPR013783">
    <property type="entry name" value="Ig-like_fold"/>
</dbReference>
<accession>A0A4W6BSN5</accession>
<reference evidence="3" key="1">
    <citation type="submission" date="2015-09" db="EMBL/GenBank/DDBJ databases">
        <authorList>
            <person name="Sai Rama Sridatta P."/>
        </authorList>
    </citation>
    <scope>NUCLEOTIDE SEQUENCE [LARGE SCALE GENOMIC DNA]</scope>
</reference>
<evidence type="ECO:0000313" key="3">
    <source>
        <dbReference type="Proteomes" id="UP000314980"/>
    </source>
</evidence>
<keyword evidence="3" id="KW-1185">Reference proteome</keyword>
<dbReference type="InterPro" id="IPR008967">
    <property type="entry name" value="p53-like_TF_DNA-bd_sf"/>
</dbReference>
<organism evidence="2 3">
    <name type="scientific">Lates calcarifer</name>
    <name type="common">Barramundi</name>
    <name type="synonym">Holocentrus calcarifer</name>
    <dbReference type="NCBI Taxonomy" id="8187"/>
    <lineage>
        <taxon>Eukaryota</taxon>
        <taxon>Metazoa</taxon>
        <taxon>Chordata</taxon>
        <taxon>Craniata</taxon>
        <taxon>Vertebrata</taxon>
        <taxon>Euteleostomi</taxon>
        <taxon>Actinopterygii</taxon>
        <taxon>Neopterygii</taxon>
        <taxon>Teleostei</taxon>
        <taxon>Neoteleostei</taxon>
        <taxon>Acanthomorphata</taxon>
        <taxon>Carangaria</taxon>
        <taxon>Carangaria incertae sedis</taxon>
        <taxon>Centropomidae</taxon>
        <taxon>Lates</taxon>
    </lineage>
</organism>
<dbReference type="GO" id="GO:0005667">
    <property type="term" value="C:transcription regulator complex"/>
    <property type="evidence" value="ECO:0007669"/>
    <property type="project" value="TreeGrafter"/>
</dbReference>
<dbReference type="GeneTree" id="ENSGT00940000160923"/>
<dbReference type="GO" id="GO:0000978">
    <property type="term" value="F:RNA polymerase II cis-regulatory region sequence-specific DNA binding"/>
    <property type="evidence" value="ECO:0007669"/>
    <property type="project" value="TreeGrafter"/>
</dbReference>
<dbReference type="InterPro" id="IPR008366">
    <property type="entry name" value="NFAT"/>
</dbReference>
<reference evidence="2" key="3">
    <citation type="submission" date="2025-09" db="UniProtKB">
        <authorList>
            <consortium name="Ensembl"/>
        </authorList>
    </citation>
    <scope>IDENTIFICATION</scope>
</reference>
<dbReference type="GO" id="GO:0007399">
    <property type="term" value="P:nervous system development"/>
    <property type="evidence" value="ECO:0007669"/>
    <property type="project" value="UniProtKB-ARBA"/>
</dbReference>
<dbReference type="SUPFAM" id="SSF49417">
    <property type="entry name" value="p53-like transcription factors"/>
    <property type="match status" value="1"/>
</dbReference>
<dbReference type="SUPFAM" id="SSF81296">
    <property type="entry name" value="E set domains"/>
    <property type="match status" value="1"/>
</dbReference>
<dbReference type="PRINTS" id="PR01789">
    <property type="entry name" value="NUCFACTORATC"/>
</dbReference>
<dbReference type="Ensembl" id="ENSLCAT00010001321.1">
    <property type="protein sequence ID" value="ENSLCAP00010001260.1"/>
    <property type="gene ID" value="ENSLCAG00010000758.1"/>
</dbReference>
<dbReference type="InterPro" id="IPR011539">
    <property type="entry name" value="RHD_DNA_bind_dom"/>
</dbReference>
<dbReference type="InterPro" id="IPR014756">
    <property type="entry name" value="Ig_E-set"/>
</dbReference>
<proteinExistence type="predicted"/>
<dbReference type="InterPro" id="IPR037059">
    <property type="entry name" value="RHD_DNA_bind_dom_sf"/>
</dbReference>
<dbReference type="Gene3D" id="2.60.40.340">
    <property type="entry name" value="Rel homology domain (RHD), DNA-binding domain"/>
    <property type="match status" value="1"/>
</dbReference>
<dbReference type="AlphaFoldDB" id="A0A4W6BSN5"/>
<dbReference type="PROSITE" id="PS50254">
    <property type="entry name" value="REL_2"/>
    <property type="match status" value="1"/>
</dbReference>
<dbReference type="PANTHER" id="PTHR12533">
    <property type="entry name" value="NFAT"/>
    <property type="match status" value="1"/>
</dbReference>
<dbReference type="Proteomes" id="UP000314980">
    <property type="component" value="Unassembled WGS sequence"/>
</dbReference>
<dbReference type="GO" id="GO:0033173">
    <property type="term" value="P:calcineurin-NFAT signaling cascade"/>
    <property type="evidence" value="ECO:0007669"/>
    <property type="project" value="TreeGrafter"/>
</dbReference>
<feature type="domain" description="RHD" evidence="1">
    <location>
        <begin position="1"/>
        <end position="129"/>
    </location>
</feature>
<reference evidence="2" key="2">
    <citation type="submission" date="2025-08" db="UniProtKB">
        <authorList>
            <consortium name="Ensembl"/>
        </authorList>
    </citation>
    <scope>IDENTIFICATION</scope>
</reference>
<evidence type="ECO:0000259" key="1">
    <source>
        <dbReference type="PROSITE" id="PS50254"/>
    </source>
</evidence>
<name>A0A4W6BSN5_LATCA</name>
<dbReference type="GO" id="GO:0000981">
    <property type="term" value="F:DNA-binding transcription factor activity, RNA polymerase II-specific"/>
    <property type="evidence" value="ECO:0007669"/>
    <property type="project" value="TreeGrafter"/>
</dbReference>
<sequence>MKPLSLQVFVGTADDRSIRPHPFYQIHRVTGKMVGTASHESVQAGTKLLDIPLSPENNMTALIDCAGILKLRNSDIELRKGETDVGRKNTRVRLVFRTHLPLAPPVAPPGRVLALQVASLPIECSQRSAQELPVIESVSLTSCSVEGGEELLLSGTNFLPISRVLFMERGTGKCPQRRQNANKMIPELVSTHCFKYLPSECPSPPYSPLSLSSVLFHSEFYLLFVI</sequence>
<dbReference type="PANTHER" id="PTHR12533:SF11">
    <property type="entry name" value="NUCLEAR FACTOR OF ACTIVATED T-CELLS, CYTOPLASMIC 4"/>
    <property type="match status" value="1"/>
</dbReference>
<dbReference type="Gene3D" id="2.60.40.10">
    <property type="entry name" value="Immunoglobulins"/>
    <property type="match status" value="1"/>
</dbReference>